<dbReference type="PANTHER" id="PTHR10015:SF427">
    <property type="entry name" value="HEAT SHOCK FACTOR PROTEIN"/>
    <property type="match status" value="1"/>
</dbReference>
<keyword evidence="2" id="KW-0238">DNA-binding</keyword>
<evidence type="ECO:0000256" key="5">
    <source>
        <dbReference type="SAM" id="MobiDB-lite"/>
    </source>
</evidence>
<evidence type="ECO:0000256" key="1">
    <source>
        <dbReference type="ARBA" id="ARBA00004123"/>
    </source>
</evidence>
<feature type="region of interest" description="Disordered" evidence="5">
    <location>
        <begin position="101"/>
        <end position="121"/>
    </location>
</feature>
<organism evidence="7">
    <name type="scientific">Aphanomyces astaci</name>
    <name type="common">Crayfish plague agent</name>
    <dbReference type="NCBI Taxonomy" id="112090"/>
    <lineage>
        <taxon>Eukaryota</taxon>
        <taxon>Sar</taxon>
        <taxon>Stramenopiles</taxon>
        <taxon>Oomycota</taxon>
        <taxon>Saprolegniomycetes</taxon>
        <taxon>Saprolegniales</taxon>
        <taxon>Verrucalvaceae</taxon>
        <taxon>Aphanomyces</taxon>
    </lineage>
</organism>
<evidence type="ECO:0000313" key="7">
    <source>
        <dbReference type="EMBL" id="ETV78339.1"/>
    </source>
</evidence>
<dbReference type="STRING" id="112090.W4GH09"/>
<proteinExistence type="inferred from homology"/>
<dbReference type="InterPro" id="IPR036390">
    <property type="entry name" value="WH_DNA-bd_sf"/>
</dbReference>
<dbReference type="Pfam" id="PF00447">
    <property type="entry name" value="HSF_DNA-bind"/>
    <property type="match status" value="1"/>
</dbReference>
<comment type="subcellular location">
    <subcellularLocation>
        <location evidence="1">Nucleus</location>
    </subcellularLocation>
</comment>
<dbReference type="GeneID" id="20809916"/>
<dbReference type="VEuPathDB" id="FungiDB:H257_07920"/>
<dbReference type="InterPro" id="IPR000232">
    <property type="entry name" value="HSF_DNA-bd"/>
</dbReference>
<dbReference type="PRINTS" id="PR00056">
    <property type="entry name" value="HSFDOMAIN"/>
</dbReference>
<accession>W4GH09</accession>
<evidence type="ECO:0000256" key="4">
    <source>
        <dbReference type="RuleBase" id="RU004020"/>
    </source>
</evidence>
<dbReference type="OrthoDB" id="60033at2759"/>
<dbReference type="SUPFAM" id="SSF46785">
    <property type="entry name" value="Winged helix' DNA-binding domain"/>
    <property type="match status" value="1"/>
</dbReference>
<dbReference type="RefSeq" id="XP_009831921.1">
    <property type="nucleotide sequence ID" value="XM_009833619.1"/>
</dbReference>
<protein>
    <recommendedName>
        <fullName evidence="6">HSF-type DNA-binding domain-containing protein</fullName>
    </recommendedName>
</protein>
<dbReference type="Gene3D" id="1.10.10.10">
    <property type="entry name" value="Winged helix-like DNA-binding domain superfamily/Winged helix DNA-binding domain"/>
    <property type="match status" value="1"/>
</dbReference>
<sequence>MPSSPRALRFPETLMQVLADPNTAVMWVDNGTSIQFTCVHQLSQEVLPRYFRHNRWTSFQRQLNNYGFLKKRLGGNATTYTYWHPLFVRHKPELLHLITSKRSPQSPDVPSPKNLSHDPPLKKLSPRMLHMNAIDNPAMHRAVLEFHGDVEAYPSEPVHDLSNLVWLDDLLQITPCEAAATGDQTEKGQVALIKSKPQTHARNNKCRLGEVSSWLRCGGKERSPT</sequence>
<comment type="similarity">
    <text evidence="4">Belongs to the HSF family.</text>
</comment>
<dbReference type="GO" id="GO:0043565">
    <property type="term" value="F:sequence-specific DNA binding"/>
    <property type="evidence" value="ECO:0007669"/>
    <property type="project" value="InterPro"/>
</dbReference>
<dbReference type="PANTHER" id="PTHR10015">
    <property type="entry name" value="HEAT SHOCK TRANSCRIPTION FACTOR"/>
    <property type="match status" value="1"/>
</dbReference>
<dbReference type="GO" id="GO:0003700">
    <property type="term" value="F:DNA-binding transcription factor activity"/>
    <property type="evidence" value="ECO:0007669"/>
    <property type="project" value="InterPro"/>
</dbReference>
<reference evidence="7" key="1">
    <citation type="submission" date="2013-12" db="EMBL/GenBank/DDBJ databases">
        <title>The Genome Sequence of Aphanomyces astaci APO3.</title>
        <authorList>
            <consortium name="The Broad Institute Genomics Platform"/>
            <person name="Russ C."/>
            <person name="Tyler B."/>
            <person name="van West P."/>
            <person name="Dieguez-Uribeondo J."/>
            <person name="Young S.K."/>
            <person name="Zeng Q."/>
            <person name="Gargeya S."/>
            <person name="Fitzgerald M."/>
            <person name="Abouelleil A."/>
            <person name="Alvarado L."/>
            <person name="Chapman S.B."/>
            <person name="Gainer-Dewar J."/>
            <person name="Goldberg J."/>
            <person name="Griggs A."/>
            <person name="Gujja S."/>
            <person name="Hansen M."/>
            <person name="Howarth C."/>
            <person name="Imamovic A."/>
            <person name="Ireland A."/>
            <person name="Larimer J."/>
            <person name="McCowan C."/>
            <person name="Murphy C."/>
            <person name="Pearson M."/>
            <person name="Poon T.W."/>
            <person name="Priest M."/>
            <person name="Roberts A."/>
            <person name="Saif S."/>
            <person name="Shea T."/>
            <person name="Sykes S."/>
            <person name="Wortman J."/>
            <person name="Nusbaum C."/>
            <person name="Birren B."/>
        </authorList>
    </citation>
    <scope>NUCLEOTIDE SEQUENCE [LARGE SCALE GENOMIC DNA]</scope>
    <source>
        <strain evidence="7">APO3</strain>
    </source>
</reference>
<evidence type="ECO:0000259" key="6">
    <source>
        <dbReference type="SMART" id="SM00415"/>
    </source>
</evidence>
<evidence type="ECO:0000256" key="2">
    <source>
        <dbReference type="ARBA" id="ARBA00023125"/>
    </source>
</evidence>
<evidence type="ECO:0000256" key="3">
    <source>
        <dbReference type="ARBA" id="ARBA00023242"/>
    </source>
</evidence>
<gene>
    <name evidence="7" type="ORF">H257_07920</name>
</gene>
<dbReference type="InterPro" id="IPR036388">
    <property type="entry name" value="WH-like_DNA-bd_sf"/>
</dbReference>
<dbReference type="EMBL" id="KI913130">
    <property type="protein sequence ID" value="ETV78339.1"/>
    <property type="molecule type" value="Genomic_DNA"/>
</dbReference>
<dbReference type="SMART" id="SM00415">
    <property type="entry name" value="HSF"/>
    <property type="match status" value="1"/>
</dbReference>
<dbReference type="GO" id="GO:0005634">
    <property type="term" value="C:nucleus"/>
    <property type="evidence" value="ECO:0007669"/>
    <property type="project" value="UniProtKB-SubCell"/>
</dbReference>
<dbReference type="AlphaFoldDB" id="W4GH09"/>
<feature type="domain" description="HSF-type DNA-binding" evidence="6">
    <location>
        <begin position="6"/>
        <end position="101"/>
    </location>
</feature>
<name>W4GH09_APHAT</name>
<keyword evidence="3" id="KW-0539">Nucleus</keyword>